<dbReference type="EMBL" id="AAMX01000019">
    <property type="protein sequence ID" value="EAQ31302.1"/>
    <property type="molecule type" value="Genomic_DNA"/>
</dbReference>
<dbReference type="Proteomes" id="UP000016543">
    <property type="component" value="Unassembled WGS sequence"/>
</dbReference>
<organism evidence="2 3">
    <name type="scientific">Idiomarina baltica OS145</name>
    <dbReference type="NCBI Taxonomy" id="314276"/>
    <lineage>
        <taxon>Bacteria</taxon>
        <taxon>Pseudomonadati</taxon>
        <taxon>Pseudomonadota</taxon>
        <taxon>Gammaproteobacteria</taxon>
        <taxon>Alteromonadales</taxon>
        <taxon>Idiomarinaceae</taxon>
        <taxon>Idiomarina</taxon>
    </lineage>
</organism>
<keyword evidence="3" id="KW-1185">Reference proteome</keyword>
<accession>A0ABP2CNT1</accession>
<name>A0ABP2CNT1_9GAMM</name>
<evidence type="ECO:0000313" key="2">
    <source>
        <dbReference type="EMBL" id="EAQ31302.1"/>
    </source>
</evidence>
<evidence type="ECO:0000256" key="1">
    <source>
        <dbReference type="SAM" id="MobiDB-lite"/>
    </source>
</evidence>
<reference evidence="2 3" key="1">
    <citation type="submission" date="2006-01" db="EMBL/GenBank/DDBJ databases">
        <authorList>
            <person name="Brettar I."/>
            <person name="Hofle M."/>
            <person name="Ferriera S."/>
            <person name="Johnson J."/>
            <person name="Kravitz S."/>
            <person name="Halpern A."/>
            <person name="Remington K."/>
            <person name="Beeson K."/>
            <person name="Tran B."/>
            <person name="Rogers Y.-H."/>
            <person name="Friedman R."/>
            <person name="Venter J.C."/>
        </authorList>
    </citation>
    <scope>NUCLEOTIDE SEQUENCE [LARGE SCALE GENOMIC DNA]</scope>
    <source>
        <strain evidence="2 3">OS145</strain>
    </source>
</reference>
<proteinExistence type="predicted"/>
<sequence>MCVFYAFELYFIKKRLRKRWDMYIMHPTSDAGWSSLVARRAHNPKVVGSNPAPATESDAFSKHL</sequence>
<comment type="caution">
    <text evidence="2">The sequence shown here is derived from an EMBL/GenBank/DDBJ whole genome shotgun (WGS) entry which is preliminary data.</text>
</comment>
<evidence type="ECO:0000313" key="3">
    <source>
        <dbReference type="Proteomes" id="UP000016543"/>
    </source>
</evidence>
<feature type="region of interest" description="Disordered" evidence="1">
    <location>
        <begin position="44"/>
        <end position="64"/>
    </location>
</feature>
<gene>
    <name evidence="2" type="ORF">OS145_06212</name>
</gene>
<protein>
    <submittedName>
        <fullName evidence="2">Uncharacterized protein</fullName>
    </submittedName>
</protein>